<evidence type="ECO:0000256" key="1">
    <source>
        <dbReference type="SAM" id="MobiDB-lite"/>
    </source>
</evidence>
<dbReference type="Pfam" id="PF04578">
    <property type="entry name" value="DUF594"/>
    <property type="match status" value="1"/>
</dbReference>
<dbReference type="InterPro" id="IPR007658">
    <property type="entry name" value="DUF594"/>
</dbReference>
<sequence length="283" mass="32345">MPRQVCHRAQKKSIEKALRENKKIKDEAPNNPPENEVIKDDDALKNPPSEDEINKEVDDKFKLLWHSVVDKDFDESLLLWHIATDLCLCREIQGKGVPEWVTLFSEPPTEKTARMRDIGGTLSEYMLYLLIKQPEMLSATAGIGLLRYRDTCAEAKRFFRSMAEWNPDHKDARRMLLGVNTSKKPAEVKGDRSKSVLFDAVILAKVLREMGDEEFMWTLIAKVWREMLTFAAGKCRGSTHVRQLSRGGELITLVWFLMAHMGLGDMYQIQAGDAKAKLIVIDQ</sequence>
<feature type="compositionally biased region" description="Basic and acidic residues" evidence="1">
    <location>
        <begin position="17"/>
        <end position="28"/>
    </location>
</feature>
<feature type="non-terminal residue" evidence="2">
    <location>
        <position position="1"/>
    </location>
</feature>
<evidence type="ECO:0000313" key="3">
    <source>
        <dbReference type="Proteomes" id="UP000324897"/>
    </source>
</evidence>
<organism evidence="2 3">
    <name type="scientific">Eragrostis curvula</name>
    <name type="common">weeping love grass</name>
    <dbReference type="NCBI Taxonomy" id="38414"/>
    <lineage>
        <taxon>Eukaryota</taxon>
        <taxon>Viridiplantae</taxon>
        <taxon>Streptophyta</taxon>
        <taxon>Embryophyta</taxon>
        <taxon>Tracheophyta</taxon>
        <taxon>Spermatophyta</taxon>
        <taxon>Magnoliopsida</taxon>
        <taxon>Liliopsida</taxon>
        <taxon>Poales</taxon>
        <taxon>Poaceae</taxon>
        <taxon>PACMAD clade</taxon>
        <taxon>Chloridoideae</taxon>
        <taxon>Eragrostideae</taxon>
        <taxon>Eragrostidinae</taxon>
        <taxon>Eragrostis</taxon>
    </lineage>
</organism>
<dbReference type="Gramene" id="TVU40207">
    <property type="protein sequence ID" value="TVU40207"/>
    <property type="gene ID" value="EJB05_13658"/>
</dbReference>
<feature type="region of interest" description="Disordered" evidence="1">
    <location>
        <begin position="17"/>
        <end position="52"/>
    </location>
</feature>
<keyword evidence="3" id="KW-1185">Reference proteome</keyword>
<dbReference type="Proteomes" id="UP000324897">
    <property type="component" value="Chromosome 4"/>
</dbReference>
<name>A0A5J9VX57_9POAL</name>
<accession>A0A5J9VX57</accession>
<protein>
    <recommendedName>
        <fullName evidence="4">DUF4220 domain-containing protein</fullName>
    </recommendedName>
</protein>
<evidence type="ECO:0000313" key="2">
    <source>
        <dbReference type="EMBL" id="TVU40207.1"/>
    </source>
</evidence>
<evidence type="ECO:0008006" key="4">
    <source>
        <dbReference type="Google" id="ProtNLM"/>
    </source>
</evidence>
<dbReference type="PANTHER" id="PTHR31325">
    <property type="entry name" value="OS01G0798800 PROTEIN-RELATED"/>
    <property type="match status" value="1"/>
</dbReference>
<comment type="caution">
    <text evidence="2">The sequence shown here is derived from an EMBL/GenBank/DDBJ whole genome shotgun (WGS) entry which is preliminary data.</text>
</comment>
<dbReference type="EMBL" id="RWGY01000007">
    <property type="protein sequence ID" value="TVU40207.1"/>
    <property type="molecule type" value="Genomic_DNA"/>
</dbReference>
<gene>
    <name evidence="2" type="ORF">EJB05_13658</name>
</gene>
<proteinExistence type="predicted"/>
<dbReference type="OrthoDB" id="680341at2759"/>
<dbReference type="AlphaFoldDB" id="A0A5J9VX57"/>
<reference evidence="2 3" key="1">
    <citation type="journal article" date="2019" name="Sci. Rep.">
        <title>A high-quality genome of Eragrostis curvula grass provides insights into Poaceae evolution and supports new strategies to enhance forage quality.</title>
        <authorList>
            <person name="Carballo J."/>
            <person name="Santos B.A.C.M."/>
            <person name="Zappacosta D."/>
            <person name="Garbus I."/>
            <person name="Selva J.P."/>
            <person name="Gallo C.A."/>
            <person name="Diaz A."/>
            <person name="Albertini E."/>
            <person name="Caccamo M."/>
            <person name="Echenique V."/>
        </authorList>
    </citation>
    <scope>NUCLEOTIDE SEQUENCE [LARGE SCALE GENOMIC DNA]</scope>
    <source>
        <strain evidence="3">cv. Victoria</strain>
        <tissue evidence="2">Leaf</tissue>
    </source>
</reference>